<evidence type="ECO:0000313" key="1">
    <source>
        <dbReference type="EMBL" id="KAK1359323.1"/>
    </source>
</evidence>
<organism evidence="1 2">
    <name type="scientific">Heracleum sosnowskyi</name>
    <dbReference type="NCBI Taxonomy" id="360622"/>
    <lineage>
        <taxon>Eukaryota</taxon>
        <taxon>Viridiplantae</taxon>
        <taxon>Streptophyta</taxon>
        <taxon>Embryophyta</taxon>
        <taxon>Tracheophyta</taxon>
        <taxon>Spermatophyta</taxon>
        <taxon>Magnoliopsida</taxon>
        <taxon>eudicotyledons</taxon>
        <taxon>Gunneridae</taxon>
        <taxon>Pentapetalae</taxon>
        <taxon>asterids</taxon>
        <taxon>campanulids</taxon>
        <taxon>Apiales</taxon>
        <taxon>Apiaceae</taxon>
        <taxon>Apioideae</taxon>
        <taxon>apioid superclade</taxon>
        <taxon>Tordylieae</taxon>
        <taxon>Tordyliinae</taxon>
        <taxon>Heracleum</taxon>
    </lineage>
</organism>
<comment type="caution">
    <text evidence="1">The sequence shown here is derived from an EMBL/GenBank/DDBJ whole genome shotgun (WGS) entry which is preliminary data.</text>
</comment>
<proteinExistence type="predicted"/>
<gene>
    <name evidence="1" type="ORF">POM88_043797</name>
</gene>
<sequence length="207" mass="23700">MGYGMFEQMGFGMFQPMGYGMFEQMGSVTTLEGPNIQHSPSILWPGCSLQVHYWKLHCCKLDSYLYRTEMMMKKNKRGSLVTKQDIEAALQLINLKNCRPNFIASDQHLPSRKIHDPFMKIVLKCKEFLGALNINQNKKNISKGGDENNRKRKRDGTAWCSSSITFDLDDNSDEDANQAVGSVKKLKKLKKFRSIVDIYNVTKPLYS</sequence>
<keyword evidence="2" id="KW-1185">Reference proteome</keyword>
<name>A0AAD8H406_9APIA</name>
<accession>A0AAD8H406</accession>
<evidence type="ECO:0000313" key="2">
    <source>
        <dbReference type="Proteomes" id="UP001237642"/>
    </source>
</evidence>
<reference evidence="1" key="2">
    <citation type="submission" date="2023-05" db="EMBL/GenBank/DDBJ databases">
        <authorList>
            <person name="Schelkunov M.I."/>
        </authorList>
    </citation>
    <scope>NUCLEOTIDE SEQUENCE</scope>
    <source>
        <strain evidence="1">Hsosn_3</strain>
        <tissue evidence="1">Leaf</tissue>
    </source>
</reference>
<reference evidence="1" key="1">
    <citation type="submission" date="2023-02" db="EMBL/GenBank/DDBJ databases">
        <title>Genome of toxic invasive species Heracleum sosnowskyi carries increased number of genes despite the absence of recent whole-genome duplications.</title>
        <authorList>
            <person name="Schelkunov M."/>
            <person name="Shtratnikova V."/>
            <person name="Makarenko M."/>
            <person name="Klepikova A."/>
            <person name="Omelchenko D."/>
            <person name="Novikova G."/>
            <person name="Obukhova E."/>
            <person name="Bogdanov V."/>
            <person name="Penin A."/>
            <person name="Logacheva M."/>
        </authorList>
    </citation>
    <scope>NUCLEOTIDE SEQUENCE</scope>
    <source>
        <strain evidence="1">Hsosn_3</strain>
        <tissue evidence="1">Leaf</tissue>
    </source>
</reference>
<protein>
    <submittedName>
        <fullName evidence="1">Uncharacterized protein</fullName>
    </submittedName>
</protein>
<dbReference type="EMBL" id="JAUIZM010000010">
    <property type="protein sequence ID" value="KAK1359323.1"/>
    <property type="molecule type" value="Genomic_DNA"/>
</dbReference>
<dbReference type="AlphaFoldDB" id="A0AAD8H406"/>
<dbReference type="Proteomes" id="UP001237642">
    <property type="component" value="Unassembled WGS sequence"/>
</dbReference>